<sequence length="143" mass="15229">MAPPPLSKFEGQAPVKGLRAWAAAYAKAINSNDKTYKSAASTLTRNGLTVMPQVDGSDVGFYYPGPVPLTPTKVATSGNRSIVSTCTWTKGFVQNRKTKLPAQKRLIEGVSYTMVRDGASWKVDTLNSSKSACASVSVKGVGW</sequence>
<dbReference type="AlphaFoldDB" id="A0A849H3M9"/>
<proteinExistence type="predicted"/>
<evidence type="ECO:0000313" key="2">
    <source>
        <dbReference type="Proteomes" id="UP000588586"/>
    </source>
</evidence>
<dbReference type="Proteomes" id="UP000588586">
    <property type="component" value="Unassembled WGS sequence"/>
</dbReference>
<reference evidence="1 2" key="1">
    <citation type="submission" date="2020-04" db="EMBL/GenBank/DDBJ databases">
        <title>Knoellia sp. isolate from air conditioner.</title>
        <authorList>
            <person name="Chea S."/>
            <person name="Kim D.-U."/>
        </authorList>
    </citation>
    <scope>NUCLEOTIDE SEQUENCE [LARGE SCALE GENOMIC DNA]</scope>
    <source>
        <strain evidence="1 2">DB2414S</strain>
    </source>
</reference>
<accession>A0A849H3M9</accession>
<evidence type="ECO:0000313" key="1">
    <source>
        <dbReference type="EMBL" id="NNM44396.1"/>
    </source>
</evidence>
<dbReference type="EMBL" id="JABEPQ010000001">
    <property type="protein sequence ID" value="NNM44396.1"/>
    <property type="molecule type" value="Genomic_DNA"/>
</dbReference>
<dbReference type="RefSeq" id="WP_171241554.1">
    <property type="nucleotide sequence ID" value="NZ_JABEPQ010000001.1"/>
</dbReference>
<comment type="caution">
    <text evidence="1">The sequence shown here is derived from an EMBL/GenBank/DDBJ whole genome shotgun (WGS) entry which is preliminary data.</text>
</comment>
<protein>
    <submittedName>
        <fullName evidence="1">Uncharacterized protein</fullName>
    </submittedName>
</protein>
<organism evidence="1 2">
    <name type="scientific">Knoellia koreensis</name>
    <dbReference type="NCBI Taxonomy" id="2730921"/>
    <lineage>
        <taxon>Bacteria</taxon>
        <taxon>Bacillati</taxon>
        <taxon>Actinomycetota</taxon>
        <taxon>Actinomycetes</taxon>
        <taxon>Micrococcales</taxon>
        <taxon>Intrasporangiaceae</taxon>
        <taxon>Knoellia</taxon>
    </lineage>
</organism>
<name>A0A849H3M9_9MICO</name>
<gene>
    <name evidence="1" type="ORF">HJG52_00035</name>
</gene>
<keyword evidence="2" id="KW-1185">Reference proteome</keyword>